<feature type="compositionally biased region" description="Low complexity" evidence="1">
    <location>
        <begin position="86"/>
        <end position="97"/>
    </location>
</feature>
<dbReference type="Proteomes" id="UP000050794">
    <property type="component" value="Unassembled WGS sequence"/>
</dbReference>
<dbReference type="AlphaFoldDB" id="A0A183VB86"/>
<evidence type="ECO:0000256" key="1">
    <source>
        <dbReference type="SAM" id="MobiDB-lite"/>
    </source>
</evidence>
<proteinExistence type="predicted"/>
<protein>
    <submittedName>
        <fullName evidence="4">Fibrous sheath-interacting protein 1</fullName>
    </submittedName>
</protein>
<dbReference type="WBParaSite" id="TCNE_0001801001-mRNA-1">
    <property type="protein sequence ID" value="TCNE_0001801001-mRNA-1"/>
    <property type="gene ID" value="TCNE_0001801001"/>
</dbReference>
<sequence>MDDEERQTPRRRGVGRTLPVGWKHMSPPSEEVRHKILQQILERVKKEQQGEHRIESVNCRKTELDDLKSRLFAELKEVVAKDKAQKASLSQQSTLSQAKEKHEPEASVDSSTTNVNAQQLDQLLDSAFDEIAADSSADNFFGADMLFVNEQLKMLCGDLMSSSEELLINSDYDENVPPNIQRASDWAIASVHEKNLPALKAGQVIAESDEKGHAVEQQTYG</sequence>
<organism evidence="3 4">
    <name type="scientific">Toxocara canis</name>
    <name type="common">Canine roundworm</name>
    <dbReference type="NCBI Taxonomy" id="6265"/>
    <lineage>
        <taxon>Eukaryota</taxon>
        <taxon>Metazoa</taxon>
        <taxon>Ecdysozoa</taxon>
        <taxon>Nematoda</taxon>
        <taxon>Chromadorea</taxon>
        <taxon>Rhabditida</taxon>
        <taxon>Spirurina</taxon>
        <taxon>Ascaridomorpha</taxon>
        <taxon>Ascaridoidea</taxon>
        <taxon>Toxocaridae</taxon>
        <taxon>Toxocara</taxon>
    </lineage>
</organism>
<evidence type="ECO:0000313" key="3">
    <source>
        <dbReference type="Proteomes" id="UP000050794"/>
    </source>
</evidence>
<reference evidence="4" key="1">
    <citation type="submission" date="2016-06" db="UniProtKB">
        <authorList>
            <consortium name="WormBaseParasite"/>
        </authorList>
    </citation>
    <scope>IDENTIFICATION</scope>
</reference>
<feature type="region of interest" description="Disordered" evidence="1">
    <location>
        <begin position="1"/>
        <end position="31"/>
    </location>
</feature>
<reference evidence="2 3" key="2">
    <citation type="submission" date="2018-11" db="EMBL/GenBank/DDBJ databases">
        <authorList>
            <consortium name="Pathogen Informatics"/>
        </authorList>
    </citation>
    <scope>NUCLEOTIDE SEQUENCE [LARGE SCALE GENOMIC DNA]</scope>
</reference>
<name>A0A183VB86_TOXCA</name>
<evidence type="ECO:0000313" key="4">
    <source>
        <dbReference type="WBParaSite" id="TCNE_0001801001-mRNA-1"/>
    </source>
</evidence>
<accession>A0A183VB86</accession>
<gene>
    <name evidence="2" type="ORF">TCNE_LOCUS18006</name>
</gene>
<dbReference type="EMBL" id="UYWY01025026">
    <property type="protein sequence ID" value="VDM49327.1"/>
    <property type="molecule type" value="Genomic_DNA"/>
</dbReference>
<evidence type="ECO:0000313" key="2">
    <source>
        <dbReference type="EMBL" id="VDM49327.1"/>
    </source>
</evidence>
<keyword evidence="3" id="KW-1185">Reference proteome</keyword>
<feature type="region of interest" description="Disordered" evidence="1">
    <location>
        <begin position="83"/>
        <end position="114"/>
    </location>
</feature>